<dbReference type="Gene3D" id="3.30.420.10">
    <property type="entry name" value="Ribonuclease H-like superfamily/Ribonuclease H"/>
    <property type="match status" value="1"/>
</dbReference>
<dbReference type="InterPro" id="IPR001584">
    <property type="entry name" value="Integrase_cat-core"/>
</dbReference>
<evidence type="ECO:0000256" key="1">
    <source>
        <dbReference type="SAM" id="MobiDB-lite"/>
    </source>
</evidence>
<feature type="domain" description="Integrase catalytic" evidence="2">
    <location>
        <begin position="248"/>
        <end position="453"/>
    </location>
</feature>
<evidence type="ECO:0000313" key="4">
    <source>
        <dbReference type="Proteomes" id="UP000643610"/>
    </source>
</evidence>
<dbReference type="InterPro" id="IPR036397">
    <property type="entry name" value="RNaseH_sf"/>
</dbReference>
<organism evidence="3 4">
    <name type="scientific">Undibacterium amnicola</name>
    <dbReference type="NCBI Taxonomy" id="1834038"/>
    <lineage>
        <taxon>Bacteria</taxon>
        <taxon>Pseudomonadati</taxon>
        <taxon>Pseudomonadota</taxon>
        <taxon>Betaproteobacteria</taxon>
        <taxon>Burkholderiales</taxon>
        <taxon>Oxalobacteraceae</taxon>
        <taxon>Undibacterium</taxon>
    </lineage>
</organism>
<evidence type="ECO:0000313" key="3">
    <source>
        <dbReference type="EMBL" id="MBC3830962.1"/>
    </source>
</evidence>
<name>A0ABR6XPZ0_9BURK</name>
<dbReference type="InterPro" id="IPR015378">
    <property type="entry name" value="Transposase-like_Mu_C"/>
</dbReference>
<dbReference type="RefSeq" id="WP_186889999.1">
    <property type="nucleotide sequence ID" value="NZ_JACOFU010000002.1"/>
</dbReference>
<dbReference type="Proteomes" id="UP000643610">
    <property type="component" value="Unassembled WGS sequence"/>
</dbReference>
<gene>
    <name evidence="3" type="ORF">H8K33_05545</name>
</gene>
<sequence length="674" mass="77244">MSTSAFQSGVRFTIDKTTYELMRKIEDEIWQAEELKTKRVHEFSIQSLLELYASEQLKFTTIESTPNVTPQFHVHYSLQEWEIAKLRRIYVLKIIDLPSNRELVKSITQATWEKIKQPAKAPGSTAVIRWKNRYLQSGKDIRSLIDRNQLKGNSIPRYDAETINFVTKAIEKKYLSLERGTIESTLDFAKILVIHENKLRPKELQLRMPSRSLVKHSIEKIDAFDSYCARHGRTAATKKFRTVLGHRTTNAPLERAEIDHTPLDLFVVDDKTRLPLGRPWLTVCIDDYTRCILGIHIGFEPPSYLTVSKCLRQAFLPKANLNADFPNIKNAWNAHGVMGQLVVDNGLEFHSNSLENACYSLGMEIHYAPRKVAWFKGKIERFQGSLNRAISHGNPGTTFSNIFEKDDYNPSKHAVISYSILKEIVHTWIVDVYHQKPHGITKMPPAAMWQNSIAPEDILVPDDIAMLDAILGRSEQRQLTHKGIELYGLFYNSAELTSLRRKHGDKLSVEIRIDTSDLGQIIVLSPFGNEIYKASALDAAYAKNLSKWQHDVCKRFAAIELQKFTPDSWLEAKYQIAKLIDEEFMHKKQKTRTKVARYKGDALANKKEMATTTTSIEHTPAPITLNQSNESLLEPLPADTQLEVPIKKKRFIFQHRDRSPQSIHNELNEDSTND</sequence>
<accession>A0ABR6XPZ0</accession>
<keyword evidence="4" id="KW-1185">Reference proteome</keyword>
<reference evidence="3 4" key="1">
    <citation type="submission" date="2020-08" db="EMBL/GenBank/DDBJ databases">
        <title>Novel species isolated from subtropical streams in China.</title>
        <authorList>
            <person name="Lu H."/>
        </authorList>
    </citation>
    <scope>NUCLEOTIDE SEQUENCE [LARGE SCALE GENOMIC DNA]</scope>
    <source>
        <strain evidence="3 4">KCTC 52442</strain>
    </source>
</reference>
<evidence type="ECO:0000259" key="2">
    <source>
        <dbReference type="PROSITE" id="PS50994"/>
    </source>
</evidence>
<proteinExistence type="predicted"/>
<dbReference type="Pfam" id="PF09299">
    <property type="entry name" value="Mu-transpos_C"/>
    <property type="match status" value="1"/>
</dbReference>
<dbReference type="SUPFAM" id="SSF53098">
    <property type="entry name" value="Ribonuclease H-like"/>
    <property type="match status" value="1"/>
</dbReference>
<feature type="region of interest" description="Disordered" evidence="1">
    <location>
        <begin position="655"/>
        <end position="674"/>
    </location>
</feature>
<dbReference type="PROSITE" id="PS50994">
    <property type="entry name" value="INTEGRASE"/>
    <property type="match status" value="1"/>
</dbReference>
<dbReference type="InterPro" id="IPR012337">
    <property type="entry name" value="RNaseH-like_sf"/>
</dbReference>
<dbReference type="EMBL" id="JACOFU010000002">
    <property type="protein sequence ID" value="MBC3830962.1"/>
    <property type="molecule type" value="Genomic_DNA"/>
</dbReference>
<comment type="caution">
    <text evidence="3">The sequence shown here is derived from an EMBL/GenBank/DDBJ whole genome shotgun (WGS) entry which is preliminary data.</text>
</comment>
<protein>
    <submittedName>
        <fullName evidence="3">DDE-type integrase/transposase/recombinase</fullName>
    </submittedName>
</protein>